<evidence type="ECO:0000256" key="1">
    <source>
        <dbReference type="SAM" id="MobiDB-lite"/>
    </source>
</evidence>
<accession>A0ABT9QDI6</accession>
<feature type="region of interest" description="Disordered" evidence="1">
    <location>
        <begin position="24"/>
        <end position="43"/>
    </location>
</feature>
<sequence length="43" mass="5011">MQFTDDSIAMLAELSLSWWASRQSPLRYRPSRQSSVRSPLLLE</sequence>
<name>A0ABT9QDI6_9ACTN</name>
<comment type="caution">
    <text evidence="2">The sequence shown here is derived from an EMBL/GenBank/DDBJ whole genome shotgun (WGS) entry which is preliminary data.</text>
</comment>
<protein>
    <submittedName>
        <fullName evidence="2">Uncharacterized protein</fullName>
    </submittedName>
</protein>
<keyword evidence="3" id="KW-1185">Reference proteome</keyword>
<dbReference type="Proteomes" id="UP001225356">
    <property type="component" value="Unassembled WGS sequence"/>
</dbReference>
<evidence type="ECO:0000313" key="3">
    <source>
        <dbReference type="Proteomes" id="UP001225356"/>
    </source>
</evidence>
<gene>
    <name evidence="2" type="ORF">J2853_003594</name>
</gene>
<dbReference type="RefSeq" id="WP_307559208.1">
    <property type="nucleotide sequence ID" value="NZ_JAUSQU010000001.1"/>
</dbReference>
<reference evidence="2 3" key="1">
    <citation type="submission" date="2023-07" db="EMBL/GenBank/DDBJ databases">
        <title>Sequencing the genomes of 1000 actinobacteria strains.</title>
        <authorList>
            <person name="Klenk H.-P."/>
        </authorList>
    </citation>
    <scope>NUCLEOTIDE SEQUENCE [LARGE SCALE GENOMIC DNA]</scope>
    <source>
        <strain evidence="2 3">DSM 46740</strain>
    </source>
</reference>
<dbReference type="EMBL" id="JAUSQU010000001">
    <property type="protein sequence ID" value="MDP9844383.1"/>
    <property type="molecule type" value="Genomic_DNA"/>
</dbReference>
<evidence type="ECO:0000313" key="2">
    <source>
        <dbReference type="EMBL" id="MDP9844383.1"/>
    </source>
</evidence>
<proteinExistence type="predicted"/>
<organism evidence="2 3">
    <name type="scientific">Streptosporangium lutulentum</name>
    <dbReference type="NCBI Taxonomy" id="1461250"/>
    <lineage>
        <taxon>Bacteria</taxon>
        <taxon>Bacillati</taxon>
        <taxon>Actinomycetota</taxon>
        <taxon>Actinomycetes</taxon>
        <taxon>Streptosporangiales</taxon>
        <taxon>Streptosporangiaceae</taxon>
        <taxon>Streptosporangium</taxon>
    </lineage>
</organism>